<dbReference type="InterPro" id="IPR001129">
    <property type="entry name" value="Membr-assoc_MAPEG"/>
</dbReference>
<dbReference type="STRING" id="637679.GCA_001550055_03011"/>
<dbReference type="OrthoDB" id="7743618at2"/>
<organism evidence="6 7">
    <name type="scientific">Kordiimonas lacus</name>
    <dbReference type="NCBI Taxonomy" id="637679"/>
    <lineage>
        <taxon>Bacteria</taxon>
        <taxon>Pseudomonadati</taxon>
        <taxon>Pseudomonadota</taxon>
        <taxon>Alphaproteobacteria</taxon>
        <taxon>Kordiimonadales</taxon>
        <taxon>Kordiimonadaceae</taxon>
        <taxon>Kordiimonas</taxon>
    </lineage>
</organism>
<accession>A0A1G7CRD5</accession>
<dbReference type="SUPFAM" id="SSF161084">
    <property type="entry name" value="MAPEG domain-like"/>
    <property type="match status" value="1"/>
</dbReference>
<keyword evidence="3 5" id="KW-1133">Transmembrane helix</keyword>
<evidence type="ECO:0000256" key="2">
    <source>
        <dbReference type="ARBA" id="ARBA00022692"/>
    </source>
</evidence>
<evidence type="ECO:0000313" key="6">
    <source>
        <dbReference type="EMBL" id="SDE41859.1"/>
    </source>
</evidence>
<evidence type="ECO:0000256" key="1">
    <source>
        <dbReference type="ARBA" id="ARBA00004370"/>
    </source>
</evidence>
<keyword evidence="7" id="KW-1185">Reference proteome</keyword>
<dbReference type="Proteomes" id="UP000183685">
    <property type="component" value="Unassembled WGS sequence"/>
</dbReference>
<dbReference type="RefSeq" id="WP_068306579.1">
    <property type="nucleotide sequence ID" value="NZ_FNAK01000006.1"/>
</dbReference>
<dbReference type="AlphaFoldDB" id="A0A1G7CRD5"/>
<dbReference type="PANTHER" id="PTHR35371">
    <property type="entry name" value="INNER MEMBRANE PROTEIN"/>
    <property type="match status" value="1"/>
</dbReference>
<name>A0A1G7CRD5_9PROT</name>
<evidence type="ECO:0000313" key="7">
    <source>
        <dbReference type="Proteomes" id="UP000183685"/>
    </source>
</evidence>
<feature type="transmembrane region" description="Helical" evidence="5">
    <location>
        <begin position="60"/>
        <end position="81"/>
    </location>
</feature>
<dbReference type="GO" id="GO:0016020">
    <property type="term" value="C:membrane"/>
    <property type="evidence" value="ECO:0007669"/>
    <property type="project" value="UniProtKB-SubCell"/>
</dbReference>
<dbReference type="InterPro" id="IPR023352">
    <property type="entry name" value="MAPEG-like_dom_sf"/>
</dbReference>
<reference evidence="6 7" key="1">
    <citation type="submission" date="2016-10" db="EMBL/GenBank/DDBJ databases">
        <authorList>
            <person name="de Groot N.N."/>
        </authorList>
    </citation>
    <scope>NUCLEOTIDE SEQUENCE [LARGE SCALE GENOMIC DNA]</scope>
    <source>
        <strain evidence="6 7">CGMCC 1.9109</strain>
    </source>
</reference>
<gene>
    <name evidence="6" type="ORF">SAMN04488071_2910</name>
</gene>
<protein>
    <submittedName>
        <fullName evidence="6">MAPEG family protein</fullName>
    </submittedName>
</protein>
<keyword evidence="2 5" id="KW-0812">Transmembrane</keyword>
<feature type="transmembrane region" description="Helical" evidence="5">
    <location>
        <begin position="119"/>
        <end position="137"/>
    </location>
</feature>
<keyword evidence="4 5" id="KW-0472">Membrane</keyword>
<dbReference type="Gene3D" id="1.20.120.550">
    <property type="entry name" value="Membrane associated eicosanoid/glutathione metabolism-like domain"/>
    <property type="match status" value="1"/>
</dbReference>
<dbReference type="PANTHER" id="PTHR35371:SF1">
    <property type="entry name" value="BLR7753 PROTEIN"/>
    <property type="match status" value="1"/>
</dbReference>
<evidence type="ECO:0000256" key="5">
    <source>
        <dbReference type="SAM" id="Phobius"/>
    </source>
</evidence>
<dbReference type="Pfam" id="PF01124">
    <property type="entry name" value="MAPEG"/>
    <property type="match status" value="1"/>
</dbReference>
<proteinExistence type="predicted"/>
<comment type="subcellular location">
    <subcellularLocation>
        <location evidence="1">Membrane</location>
    </subcellularLocation>
</comment>
<evidence type="ECO:0000256" key="3">
    <source>
        <dbReference type="ARBA" id="ARBA00022989"/>
    </source>
</evidence>
<dbReference type="EMBL" id="FNAK01000006">
    <property type="protein sequence ID" value="SDE41859.1"/>
    <property type="molecule type" value="Genomic_DNA"/>
</dbReference>
<evidence type="ECO:0000256" key="4">
    <source>
        <dbReference type="ARBA" id="ARBA00023136"/>
    </source>
</evidence>
<sequence>MTTAFHYLALSGLLTVLLWVPYIGARAYEWGLVTFLKNYPDGYPQSQPPQALWAARAQRAHLNMVETMPAFIAVVVAAAFLKEGDMAAAETVGKWTQLFFYARLGHAAVYIFGIPYLRTPVYLASWVAILMIGFRVLS</sequence>